<evidence type="ECO:0000256" key="2">
    <source>
        <dbReference type="ARBA" id="ARBA00022692"/>
    </source>
</evidence>
<feature type="transmembrane region" description="Helical" evidence="5">
    <location>
        <begin position="141"/>
        <end position="158"/>
    </location>
</feature>
<proteinExistence type="predicted"/>
<comment type="subcellular location">
    <subcellularLocation>
        <location evidence="1">Cell membrane</location>
        <topology evidence="1">Multi-pass membrane protein</topology>
    </subcellularLocation>
</comment>
<dbReference type="GO" id="GO:0005886">
    <property type="term" value="C:plasma membrane"/>
    <property type="evidence" value="ECO:0007669"/>
    <property type="project" value="UniProtKB-SubCell"/>
</dbReference>
<dbReference type="InterPro" id="IPR000537">
    <property type="entry name" value="UbiA_prenyltransferase"/>
</dbReference>
<evidence type="ECO:0000256" key="3">
    <source>
        <dbReference type="ARBA" id="ARBA00022989"/>
    </source>
</evidence>
<feature type="transmembrane region" description="Helical" evidence="5">
    <location>
        <begin position="216"/>
        <end position="235"/>
    </location>
</feature>
<organism evidence="6 7">
    <name type="scientific">Haloarcula nitratireducens</name>
    <dbReference type="NCBI Taxonomy" id="2487749"/>
    <lineage>
        <taxon>Archaea</taxon>
        <taxon>Methanobacteriati</taxon>
        <taxon>Methanobacteriota</taxon>
        <taxon>Stenosarchaea group</taxon>
        <taxon>Halobacteria</taxon>
        <taxon>Halobacteriales</taxon>
        <taxon>Haloarculaceae</taxon>
        <taxon>Haloarcula</taxon>
    </lineage>
</organism>
<comment type="caution">
    <text evidence="6">The sequence shown here is derived from an EMBL/GenBank/DDBJ whole genome shotgun (WGS) entry which is preliminary data.</text>
</comment>
<feature type="transmembrane region" description="Helical" evidence="5">
    <location>
        <begin position="114"/>
        <end position="135"/>
    </location>
</feature>
<dbReference type="GO" id="GO:0016765">
    <property type="term" value="F:transferase activity, transferring alkyl or aryl (other than methyl) groups"/>
    <property type="evidence" value="ECO:0007669"/>
    <property type="project" value="InterPro"/>
</dbReference>
<reference evidence="6 7" key="1">
    <citation type="submission" date="2021-06" db="EMBL/GenBank/DDBJ databases">
        <title>Halomicroarcula sp. a new haloarchaeum isolated from saline soil.</title>
        <authorList>
            <person name="Duran-Viseras A."/>
            <person name="Sanchez-Porro C."/>
            <person name="Ventosa A."/>
        </authorList>
    </citation>
    <scope>NUCLEOTIDE SEQUENCE [LARGE SCALE GENOMIC DNA]</scope>
    <source>
        <strain evidence="6 7">F27</strain>
    </source>
</reference>
<keyword evidence="4 5" id="KW-0472">Membrane</keyword>
<dbReference type="EMBL" id="RKLT01000047">
    <property type="protein sequence ID" value="MBX0298259.1"/>
    <property type="molecule type" value="Genomic_DNA"/>
</dbReference>
<feature type="transmembrane region" description="Helical" evidence="5">
    <location>
        <begin position="76"/>
        <end position="93"/>
    </location>
</feature>
<accession>A0AAW4PKP6</accession>
<dbReference type="Pfam" id="PF01040">
    <property type="entry name" value="UbiA"/>
    <property type="match status" value="1"/>
</dbReference>
<dbReference type="RefSeq" id="WP_220582835.1">
    <property type="nucleotide sequence ID" value="NZ_RKLT01000047.1"/>
</dbReference>
<evidence type="ECO:0000313" key="6">
    <source>
        <dbReference type="EMBL" id="MBX0298259.1"/>
    </source>
</evidence>
<keyword evidence="7" id="KW-1185">Reference proteome</keyword>
<dbReference type="Proteomes" id="UP001430455">
    <property type="component" value="Unassembled WGS sequence"/>
</dbReference>
<evidence type="ECO:0000256" key="4">
    <source>
        <dbReference type="ARBA" id="ARBA00023136"/>
    </source>
</evidence>
<feature type="transmembrane region" description="Helical" evidence="5">
    <location>
        <begin position="190"/>
        <end position="210"/>
    </location>
</feature>
<evidence type="ECO:0000313" key="7">
    <source>
        <dbReference type="Proteomes" id="UP001430455"/>
    </source>
</evidence>
<feature type="transmembrane region" description="Helical" evidence="5">
    <location>
        <begin position="12"/>
        <end position="31"/>
    </location>
</feature>
<gene>
    <name evidence="6" type="ORF">EGH23_25710</name>
</gene>
<name>A0AAW4PKP6_9EURY</name>
<keyword evidence="3 5" id="KW-1133">Transmembrane helix</keyword>
<evidence type="ECO:0000256" key="1">
    <source>
        <dbReference type="ARBA" id="ARBA00004651"/>
    </source>
</evidence>
<feature type="transmembrane region" description="Helical" evidence="5">
    <location>
        <begin position="242"/>
        <end position="264"/>
    </location>
</feature>
<dbReference type="AlphaFoldDB" id="A0AAW4PKP6"/>
<evidence type="ECO:0000256" key="5">
    <source>
        <dbReference type="SAM" id="Phobius"/>
    </source>
</evidence>
<protein>
    <submittedName>
        <fullName evidence="6">UbiA family prenyltransferase</fullName>
    </submittedName>
</protein>
<sequence length="265" mass="27569">MVEVSIVTELLSLQQTIAPAVAGLLTFSVYVNDRLADLETDILAAPQRTVFVQRYAGVLYILGALAYGLAVALSVLGGPVAFGLTLVPGIVWLSYAQEWIPSVGTEAGRLKDILIINSGLVAAAWSAVIVFLPVAFAGAGLNPAAIIVFCFFTVATFVNTEIPNVRDIDADRAIGVATLPAVVGVTQTRWILYGVTVGAGVILALGVASGNLSSSHAWALSVGLVCLAVVVGLLGRFDSDGTLAFLAECTRLPVFVVLLVQIVAF</sequence>
<feature type="transmembrane region" description="Helical" evidence="5">
    <location>
        <begin position="52"/>
        <end position="70"/>
    </location>
</feature>
<keyword evidence="2 5" id="KW-0812">Transmembrane</keyword>